<evidence type="ECO:0000256" key="9">
    <source>
        <dbReference type="ARBA" id="ARBA00024867"/>
    </source>
</evidence>
<protein>
    <recommendedName>
        <fullName evidence="2">Stage 0 sporulation protein A homolog</fullName>
    </recommendedName>
</protein>
<sequence>MYKAIIVDDEKMIRMGMRKAIPWNTLGIEEVYVAKSGKEAMEMIEENKPEIMITDINMDEMSGLDLIDRVKKLLPDIRILVLTGYDKFEYARQCIKLKVHDFFLKPIDETQLIEAVKKQVAYLNEKKAEKVVNFNINRAQAVAEQMNIERFLRCLVHRRVQNLEEQITVFCNKYKYIYTQPMQAAILVPTLYMDNGKYEENFIALSVKNICIGMVDALNRGLTFIDDYERIVIAFFLDKQKGSILEWIQELNDILSDEYNKKPKVVVGNPVIGFEHLYISYNDAVSLLKYEKDDLGEIIQTQYAKNRDNLYREVFVEMKNAMCVNIGDSDKVLYIFNRFRQATDSYNLSDSYIRKSCFELASSIYYTFICNTGEEADSRLSILLKSLMNVKGNELFELSRQFFIKLLANKEDQNVHEIIDKAKHYIKENLADELSVSNIAAVLYISPNYFSRLFKKVTGEGCNEYIVRKRIEKAKLLLETTNFKASKIAMMVGYRDTNYFSLAVKKNTGMSPTKYREEFQKV</sequence>
<dbReference type="GO" id="GO:0003700">
    <property type="term" value="F:DNA-binding transcription factor activity"/>
    <property type="evidence" value="ECO:0007669"/>
    <property type="project" value="InterPro"/>
</dbReference>
<dbReference type="InterPro" id="IPR018060">
    <property type="entry name" value="HTH_AraC"/>
</dbReference>
<dbReference type="PANTHER" id="PTHR42713">
    <property type="entry name" value="HISTIDINE KINASE-RELATED"/>
    <property type="match status" value="1"/>
</dbReference>
<dbReference type="KEGG" id="anr:Ana3638_11015"/>
<dbReference type="PROSITE" id="PS01124">
    <property type="entry name" value="HTH_ARAC_FAMILY_2"/>
    <property type="match status" value="1"/>
</dbReference>
<evidence type="ECO:0000256" key="7">
    <source>
        <dbReference type="ARBA" id="ARBA00023125"/>
    </source>
</evidence>
<dbReference type="SUPFAM" id="SSF52172">
    <property type="entry name" value="CheY-like"/>
    <property type="match status" value="1"/>
</dbReference>
<evidence type="ECO:0000313" key="14">
    <source>
        <dbReference type="Proteomes" id="UP000464314"/>
    </source>
</evidence>
<dbReference type="Proteomes" id="UP000464314">
    <property type="component" value="Chromosome"/>
</dbReference>
<dbReference type="Pfam" id="PF00072">
    <property type="entry name" value="Response_reg"/>
    <property type="match status" value="1"/>
</dbReference>
<evidence type="ECO:0000259" key="11">
    <source>
        <dbReference type="PROSITE" id="PS01124"/>
    </source>
</evidence>
<dbReference type="SMART" id="SM00342">
    <property type="entry name" value="HTH_ARAC"/>
    <property type="match status" value="1"/>
</dbReference>
<dbReference type="Gene3D" id="1.10.10.60">
    <property type="entry name" value="Homeodomain-like"/>
    <property type="match status" value="2"/>
</dbReference>
<feature type="modified residue" description="4-aspartylphosphate" evidence="10">
    <location>
        <position position="55"/>
    </location>
</feature>
<dbReference type="EMBL" id="CP048000">
    <property type="protein sequence ID" value="QHQ61237.1"/>
    <property type="molecule type" value="Genomic_DNA"/>
</dbReference>
<name>A0A6P1TLS3_9FIRM</name>
<evidence type="ECO:0000256" key="10">
    <source>
        <dbReference type="PROSITE-ProRule" id="PRU00169"/>
    </source>
</evidence>
<comment type="function">
    <text evidence="9">May play the central regulatory role in sporulation. It may be an element of the effector pathway responsible for the activation of sporulation genes in response to nutritional stress. Spo0A may act in concert with spo0H (a sigma factor) to control the expression of some genes that are critical to the sporulation process.</text>
</comment>
<evidence type="ECO:0000313" key="13">
    <source>
        <dbReference type="EMBL" id="QHQ61237.1"/>
    </source>
</evidence>
<feature type="domain" description="Response regulatory" evidence="12">
    <location>
        <begin position="3"/>
        <end position="120"/>
    </location>
</feature>
<dbReference type="Pfam" id="PF12833">
    <property type="entry name" value="HTH_18"/>
    <property type="match status" value="1"/>
</dbReference>
<keyword evidence="8" id="KW-0804">Transcription</keyword>
<evidence type="ECO:0000256" key="1">
    <source>
        <dbReference type="ARBA" id="ARBA00004496"/>
    </source>
</evidence>
<dbReference type="RefSeq" id="WP_161838063.1">
    <property type="nucleotide sequence ID" value="NZ_CP048000.1"/>
</dbReference>
<reference evidence="13 14" key="1">
    <citation type="submission" date="2020-01" db="EMBL/GenBank/DDBJ databases">
        <title>Genome analysis of Anaerocolumna sp. CBA3638.</title>
        <authorList>
            <person name="Kim J."/>
            <person name="Roh S.W."/>
        </authorList>
    </citation>
    <scope>NUCLEOTIDE SEQUENCE [LARGE SCALE GENOMIC DNA]</scope>
    <source>
        <strain evidence="13 14">CBA3638</strain>
    </source>
</reference>
<keyword evidence="4 10" id="KW-0597">Phosphoprotein</keyword>
<dbReference type="GO" id="GO:0005737">
    <property type="term" value="C:cytoplasm"/>
    <property type="evidence" value="ECO:0007669"/>
    <property type="project" value="UniProtKB-SubCell"/>
</dbReference>
<dbReference type="GO" id="GO:0000160">
    <property type="term" value="P:phosphorelay signal transduction system"/>
    <property type="evidence" value="ECO:0007669"/>
    <property type="project" value="UniProtKB-KW"/>
</dbReference>
<dbReference type="InterPro" id="IPR009057">
    <property type="entry name" value="Homeodomain-like_sf"/>
</dbReference>
<keyword evidence="7" id="KW-0238">DNA-binding</keyword>
<comment type="subcellular location">
    <subcellularLocation>
        <location evidence="1">Cytoplasm</location>
    </subcellularLocation>
</comment>
<keyword evidence="3" id="KW-0963">Cytoplasm</keyword>
<evidence type="ECO:0000256" key="6">
    <source>
        <dbReference type="ARBA" id="ARBA00023015"/>
    </source>
</evidence>
<feature type="domain" description="HTH araC/xylS-type" evidence="11">
    <location>
        <begin position="420"/>
        <end position="518"/>
    </location>
</feature>
<keyword evidence="5" id="KW-0902">Two-component regulatory system</keyword>
<dbReference type="InterPro" id="IPR011006">
    <property type="entry name" value="CheY-like_superfamily"/>
</dbReference>
<evidence type="ECO:0000256" key="8">
    <source>
        <dbReference type="ARBA" id="ARBA00023163"/>
    </source>
</evidence>
<gene>
    <name evidence="13" type="ORF">Ana3638_11015</name>
</gene>
<evidence type="ECO:0000256" key="4">
    <source>
        <dbReference type="ARBA" id="ARBA00022553"/>
    </source>
</evidence>
<evidence type="ECO:0000256" key="2">
    <source>
        <dbReference type="ARBA" id="ARBA00018672"/>
    </source>
</evidence>
<dbReference type="SUPFAM" id="SSF46689">
    <property type="entry name" value="Homeodomain-like"/>
    <property type="match status" value="2"/>
</dbReference>
<keyword evidence="6" id="KW-0805">Transcription regulation</keyword>
<dbReference type="SMART" id="SM00448">
    <property type="entry name" value="REC"/>
    <property type="match status" value="1"/>
</dbReference>
<dbReference type="GO" id="GO:0043565">
    <property type="term" value="F:sequence-specific DNA binding"/>
    <property type="evidence" value="ECO:0007669"/>
    <property type="project" value="InterPro"/>
</dbReference>
<evidence type="ECO:0000256" key="3">
    <source>
        <dbReference type="ARBA" id="ARBA00022490"/>
    </source>
</evidence>
<evidence type="ECO:0000259" key="12">
    <source>
        <dbReference type="PROSITE" id="PS50110"/>
    </source>
</evidence>
<dbReference type="InterPro" id="IPR051552">
    <property type="entry name" value="HptR"/>
</dbReference>
<dbReference type="PROSITE" id="PS50110">
    <property type="entry name" value="RESPONSE_REGULATORY"/>
    <property type="match status" value="1"/>
</dbReference>
<dbReference type="CDD" id="cd17536">
    <property type="entry name" value="REC_YesN-like"/>
    <property type="match status" value="1"/>
</dbReference>
<proteinExistence type="predicted"/>
<keyword evidence="14" id="KW-1185">Reference proteome</keyword>
<dbReference type="PANTHER" id="PTHR42713:SF3">
    <property type="entry name" value="TRANSCRIPTIONAL REGULATORY PROTEIN HPTR"/>
    <property type="match status" value="1"/>
</dbReference>
<organism evidence="13 14">
    <name type="scientific">Anaerocolumna sedimenticola</name>
    <dbReference type="NCBI Taxonomy" id="2696063"/>
    <lineage>
        <taxon>Bacteria</taxon>
        <taxon>Bacillati</taxon>
        <taxon>Bacillota</taxon>
        <taxon>Clostridia</taxon>
        <taxon>Lachnospirales</taxon>
        <taxon>Lachnospiraceae</taxon>
        <taxon>Anaerocolumna</taxon>
    </lineage>
</organism>
<dbReference type="AlphaFoldDB" id="A0A6P1TLS3"/>
<evidence type="ECO:0000256" key="5">
    <source>
        <dbReference type="ARBA" id="ARBA00023012"/>
    </source>
</evidence>
<dbReference type="InterPro" id="IPR001789">
    <property type="entry name" value="Sig_transdc_resp-reg_receiver"/>
</dbReference>
<accession>A0A6P1TLS3</accession>
<dbReference type="Gene3D" id="3.40.50.2300">
    <property type="match status" value="1"/>
</dbReference>